<feature type="coiled-coil region" evidence="3">
    <location>
        <begin position="147"/>
        <end position="174"/>
    </location>
</feature>
<reference evidence="7" key="2">
    <citation type="journal article" date="2021" name="PeerJ">
        <title>Extensive microbial diversity within the chicken gut microbiome revealed by metagenomics and culture.</title>
        <authorList>
            <person name="Gilroy R."/>
            <person name="Ravi A."/>
            <person name="Getino M."/>
            <person name="Pursley I."/>
            <person name="Horton D.L."/>
            <person name="Alikhan N.F."/>
            <person name="Baker D."/>
            <person name="Gharbi K."/>
            <person name="Hall N."/>
            <person name="Watson M."/>
            <person name="Adriaenssens E.M."/>
            <person name="Foster-Nyarko E."/>
            <person name="Jarju S."/>
            <person name="Secka A."/>
            <person name="Antonio M."/>
            <person name="Oren A."/>
            <person name="Chaudhuri R.R."/>
            <person name="La Ragione R."/>
            <person name="Hildebrand F."/>
            <person name="Pallen M.J."/>
        </authorList>
    </citation>
    <scope>NUCLEOTIDE SEQUENCE</scope>
    <source>
        <strain evidence="7">CHK152-2871</strain>
    </source>
</reference>
<dbReference type="Proteomes" id="UP000886865">
    <property type="component" value="Unassembled WGS sequence"/>
</dbReference>
<sequence length="387" mass="42612">MRKKIVIIVAIILTVVLLLLGIKQVAGKKSVHYKSVPIKKHTIIESVEASGTINPVQTVDIGTQVSGTIKYIYADYNSKVKKGDLLAQIDPALFQAQVDKARGDLNAAKANYQKSKSMLEYEKKNYERYVKLYTKNYVSKSEVDLAEANYKSNLAELNAMKAQINQASATLENNLTNLRYTKIISPVDGVVVSRSVDVGQTVAASFQTPTLFMVAQDLTKMQIEVNVSEADIGRIKVGQDVSYTLDGYANEEFYGKVSQVRISPTTVSNVVTYTVIVDVSNNDNKLIPGMTANVSVITNKSEDVIAVPVAAFRFTPKEITGGKKYEKQGIWIMGKNKRPQRVEVKTGASDGDYTAIVEGEIKEGDRVITDSSNTQKTGGSRRPMRMF</sequence>
<dbReference type="InterPro" id="IPR030190">
    <property type="entry name" value="MacA_alpha-hairpin_sf"/>
</dbReference>
<dbReference type="Pfam" id="PF25917">
    <property type="entry name" value="BSH_RND"/>
    <property type="match status" value="1"/>
</dbReference>
<dbReference type="InterPro" id="IPR006143">
    <property type="entry name" value="RND_pump_MFP"/>
</dbReference>
<dbReference type="Gene3D" id="6.10.140.1990">
    <property type="match status" value="1"/>
</dbReference>
<feature type="domain" description="Multidrug resistance protein MdtA-like alpha-helical hairpin" evidence="4">
    <location>
        <begin position="105"/>
        <end position="181"/>
    </location>
</feature>
<evidence type="ECO:0000256" key="3">
    <source>
        <dbReference type="SAM" id="Coils"/>
    </source>
</evidence>
<dbReference type="PANTHER" id="PTHR30469">
    <property type="entry name" value="MULTIDRUG RESISTANCE PROTEIN MDTA"/>
    <property type="match status" value="1"/>
</dbReference>
<dbReference type="GO" id="GO:0030313">
    <property type="term" value="C:cell envelope"/>
    <property type="evidence" value="ECO:0007669"/>
    <property type="project" value="UniProtKB-SubCell"/>
</dbReference>
<dbReference type="GO" id="GO:1990195">
    <property type="term" value="C:macrolide transmembrane transporter complex"/>
    <property type="evidence" value="ECO:0007669"/>
    <property type="project" value="InterPro"/>
</dbReference>
<dbReference type="AlphaFoldDB" id="A0A9D1FK23"/>
<evidence type="ECO:0000259" key="5">
    <source>
        <dbReference type="Pfam" id="PF25917"/>
    </source>
</evidence>
<accession>A0A9D1FK23</accession>
<dbReference type="NCBIfam" id="TIGR01730">
    <property type="entry name" value="RND_mfp"/>
    <property type="match status" value="1"/>
</dbReference>
<dbReference type="SUPFAM" id="SSF111369">
    <property type="entry name" value="HlyD-like secretion proteins"/>
    <property type="match status" value="1"/>
</dbReference>
<evidence type="ECO:0000313" key="7">
    <source>
        <dbReference type="EMBL" id="HIS75137.1"/>
    </source>
</evidence>
<name>A0A9D1FK23_9BACT</name>
<dbReference type="GO" id="GO:0015562">
    <property type="term" value="F:efflux transmembrane transporter activity"/>
    <property type="evidence" value="ECO:0007669"/>
    <property type="project" value="InterPro"/>
</dbReference>
<organism evidence="7 8">
    <name type="scientific">Candidatus Galligastranaerophilus intestinavium</name>
    <dbReference type="NCBI Taxonomy" id="2840836"/>
    <lineage>
        <taxon>Bacteria</taxon>
        <taxon>Candidatus Galligastranaerophilus</taxon>
    </lineage>
</organism>
<feature type="domain" description="CusB-like beta-barrel" evidence="6">
    <location>
        <begin position="223"/>
        <end position="298"/>
    </location>
</feature>
<keyword evidence="2 3" id="KW-0175">Coiled coil</keyword>
<evidence type="ECO:0000313" key="8">
    <source>
        <dbReference type="Proteomes" id="UP000886865"/>
    </source>
</evidence>
<reference evidence="7" key="1">
    <citation type="submission" date="2020-10" db="EMBL/GenBank/DDBJ databases">
        <authorList>
            <person name="Gilroy R."/>
        </authorList>
    </citation>
    <scope>NUCLEOTIDE SEQUENCE</scope>
    <source>
        <strain evidence="7">CHK152-2871</strain>
    </source>
</reference>
<dbReference type="EMBL" id="DVJQ01000076">
    <property type="protein sequence ID" value="HIS75137.1"/>
    <property type="molecule type" value="Genomic_DNA"/>
</dbReference>
<gene>
    <name evidence="7" type="ORF">IAA86_08995</name>
</gene>
<feature type="domain" description="Multidrug resistance protein MdtA-like barrel-sandwich hybrid" evidence="5">
    <location>
        <begin position="58"/>
        <end position="210"/>
    </location>
</feature>
<dbReference type="GO" id="GO:1990281">
    <property type="term" value="C:efflux pump complex"/>
    <property type="evidence" value="ECO:0007669"/>
    <property type="project" value="TreeGrafter"/>
</dbReference>
<evidence type="ECO:0000256" key="1">
    <source>
        <dbReference type="ARBA" id="ARBA00009477"/>
    </source>
</evidence>
<evidence type="ECO:0000259" key="4">
    <source>
        <dbReference type="Pfam" id="PF25876"/>
    </source>
</evidence>
<comment type="similarity">
    <text evidence="1">Belongs to the membrane fusion protein (MFP) (TC 8.A.1) family.</text>
</comment>
<dbReference type="InterPro" id="IPR058625">
    <property type="entry name" value="MdtA-like_BSH"/>
</dbReference>
<comment type="caution">
    <text evidence="7">The sequence shown here is derived from an EMBL/GenBank/DDBJ whole genome shotgun (WGS) entry which is preliminary data.</text>
</comment>
<dbReference type="GO" id="GO:0019898">
    <property type="term" value="C:extrinsic component of membrane"/>
    <property type="evidence" value="ECO:0007669"/>
    <property type="project" value="InterPro"/>
</dbReference>
<dbReference type="InterPro" id="IPR058624">
    <property type="entry name" value="MdtA-like_HH"/>
</dbReference>
<dbReference type="Gene3D" id="2.40.50.100">
    <property type="match status" value="1"/>
</dbReference>
<dbReference type="GO" id="GO:1990961">
    <property type="term" value="P:xenobiotic detoxification by transmembrane export across the plasma membrane"/>
    <property type="evidence" value="ECO:0007669"/>
    <property type="project" value="InterPro"/>
</dbReference>
<evidence type="ECO:0000256" key="2">
    <source>
        <dbReference type="ARBA" id="ARBA00023054"/>
    </source>
</evidence>
<dbReference type="PANTHER" id="PTHR30469:SF33">
    <property type="entry name" value="SLR1207 PROTEIN"/>
    <property type="match status" value="1"/>
</dbReference>
<dbReference type="InterPro" id="IPR058792">
    <property type="entry name" value="Beta-barrel_RND_2"/>
</dbReference>
<proteinExistence type="inferred from homology"/>
<dbReference type="Gene3D" id="2.40.30.170">
    <property type="match status" value="1"/>
</dbReference>
<dbReference type="Pfam" id="PF25954">
    <property type="entry name" value="Beta-barrel_RND_2"/>
    <property type="match status" value="1"/>
</dbReference>
<evidence type="ECO:0000259" key="6">
    <source>
        <dbReference type="Pfam" id="PF25954"/>
    </source>
</evidence>
<dbReference type="Pfam" id="PF25876">
    <property type="entry name" value="HH_MFP_RND"/>
    <property type="match status" value="1"/>
</dbReference>
<protein>
    <submittedName>
        <fullName evidence="7">Efflux RND transporter periplasmic adaptor subunit</fullName>
    </submittedName>
</protein>
<dbReference type="Gene3D" id="2.40.420.20">
    <property type="match status" value="1"/>
</dbReference>